<keyword evidence="7 25" id="KW-0813">Transport</keyword>
<feature type="transmembrane region" description="Helical" evidence="27">
    <location>
        <begin position="376"/>
        <end position="403"/>
    </location>
</feature>
<feature type="domain" description="Cation efflux protein transmembrane" evidence="28">
    <location>
        <begin position="606"/>
        <end position="848"/>
    </location>
</feature>
<feature type="transmembrane region" description="Helical" evidence="27">
    <location>
        <begin position="791"/>
        <end position="812"/>
    </location>
</feature>
<evidence type="ECO:0000256" key="20">
    <source>
        <dbReference type="ARBA" id="ARBA00023302"/>
    </source>
</evidence>
<evidence type="ECO:0000256" key="24">
    <source>
        <dbReference type="RuleBase" id="RU003540"/>
    </source>
</evidence>
<keyword evidence="16 25" id="KW-0333">Golgi apparatus</keyword>
<evidence type="ECO:0000256" key="17">
    <source>
        <dbReference type="ARBA" id="ARBA00023065"/>
    </source>
</evidence>
<keyword evidence="8" id="KW-0050">Antiport</keyword>
<keyword evidence="19 24" id="KW-0041">Annexin</keyword>
<dbReference type="NCBIfam" id="TIGR01297">
    <property type="entry name" value="CDF"/>
    <property type="match status" value="1"/>
</dbReference>
<keyword evidence="14" id="KW-0864">Zinc transport</keyword>
<gene>
    <name evidence="29" type="ORF">KUDE01_021985</name>
</gene>
<dbReference type="PRINTS" id="PR00196">
    <property type="entry name" value="ANNEXIN"/>
</dbReference>
<feature type="transmembrane region" description="Helical" evidence="27">
    <location>
        <begin position="712"/>
        <end position="730"/>
    </location>
</feature>
<evidence type="ECO:0000259" key="28">
    <source>
        <dbReference type="Pfam" id="PF01545"/>
    </source>
</evidence>
<dbReference type="Proteomes" id="UP001228049">
    <property type="component" value="Unassembled WGS sequence"/>
</dbReference>
<keyword evidence="15 27" id="KW-1133">Transmembrane helix</keyword>
<dbReference type="Pfam" id="PF00191">
    <property type="entry name" value="Annexin"/>
    <property type="match status" value="4"/>
</dbReference>
<feature type="region of interest" description="Disordered" evidence="26">
    <location>
        <begin position="736"/>
        <end position="781"/>
    </location>
</feature>
<dbReference type="GO" id="GO:0032580">
    <property type="term" value="C:Golgi cisterna membrane"/>
    <property type="evidence" value="ECO:0007669"/>
    <property type="project" value="UniProtKB-SubCell"/>
</dbReference>
<dbReference type="PANTHER" id="PTHR45755">
    <property type="match status" value="1"/>
</dbReference>
<dbReference type="GO" id="GO:0015297">
    <property type="term" value="F:antiporter activity"/>
    <property type="evidence" value="ECO:0007669"/>
    <property type="project" value="UniProtKB-KW"/>
</dbReference>
<keyword evidence="11 24" id="KW-0677">Repeat</keyword>
<dbReference type="Pfam" id="PF01545">
    <property type="entry name" value="Cation_efflux"/>
    <property type="match status" value="1"/>
</dbReference>
<feature type="transmembrane region" description="Helical" evidence="27">
    <location>
        <begin position="637"/>
        <end position="656"/>
    </location>
</feature>
<dbReference type="InterPro" id="IPR058533">
    <property type="entry name" value="Cation_efflux_TM"/>
</dbReference>
<dbReference type="PROSITE" id="PS51897">
    <property type="entry name" value="ANNEXIN_2"/>
    <property type="match status" value="3"/>
</dbReference>
<feature type="transmembrane region" description="Helical" evidence="27">
    <location>
        <begin position="308"/>
        <end position="327"/>
    </location>
</feature>
<evidence type="ECO:0000256" key="12">
    <source>
        <dbReference type="ARBA" id="ARBA00022833"/>
    </source>
</evidence>
<evidence type="ECO:0000256" key="22">
    <source>
        <dbReference type="ARBA" id="ARBA00038531"/>
    </source>
</evidence>
<dbReference type="InterPro" id="IPR001464">
    <property type="entry name" value="Annexin"/>
</dbReference>
<comment type="similarity">
    <text evidence="5 24">Belongs to the annexin family.</text>
</comment>
<protein>
    <recommendedName>
        <fullName evidence="24 25">Multifunctional fusion protein</fullName>
    </recommendedName>
    <domain>
        <recommendedName>
            <fullName evidence="24">Annexin</fullName>
        </recommendedName>
    </domain>
    <domain>
        <recommendedName>
            <fullName evidence="25">Zinc transporter</fullName>
        </recommendedName>
    </domain>
</protein>
<evidence type="ECO:0000256" key="4">
    <source>
        <dbReference type="ARBA" id="ARBA00004638"/>
    </source>
</evidence>
<dbReference type="GO" id="GO:0005544">
    <property type="term" value="F:calcium-dependent phospholipid binding"/>
    <property type="evidence" value="ECO:0007669"/>
    <property type="project" value="UniProtKB-KW"/>
</dbReference>
<dbReference type="FunFam" id="1.10.220.10:FF:000003">
    <property type="entry name" value="Annexin"/>
    <property type="match status" value="1"/>
</dbReference>
<dbReference type="PROSITE" id="PS00223">
    <property type="entry name" value="ANNEXIN_1"/>
    <property type="match status" value="1"/>
</dbReference>
<reference evidence="29" key="1">
    <citation type="submission" date="2023-04" db="EMBL/GenBank/DDBJ databases">
        <title>Chromosome-level genome of Chaenocephalus aceratus.</title>
        <authorList>
            <person name="Park H."/>
        </authorList>
    </citation>
    <scope>NUCLEOTIDE SEQUENCE</scope>
    <source>
        <strain evidence="29">DE</strain>
        <tissue evidence="29">Muscle</tissue>
    </source>
</reference>
<keyword evidence="10" id="KW-0479">Metal-binding</keyword>
<evidence type="ECO:0000256" key="2">
    <source>
        <dbReference type="ARBA" id="ARBA00004205"/>
    </source>
</evidence>
<dbReference type="GO" id="GO:0012507">
    <property type="term" value="C:ER to Golgi transport vesicle membrane"/>
    <property type="evidence" value="ECO:0007669"/>
    <property type="project" value="UniProtKB-SubCell"/>
</dbReference>
<accession>A0AAD9BJ75</accession>
<keyword evidence="13 24" id="KW-0106">Calcium</keyword>
<dbReference type="InterPro" id="IPR045316">
    <property type="entry name" value="Msc2-like"/>
</dbReference>
<proteinExistence type="inferred from homology"/>
<keyword evidence="30" id="KW-1185">Reference proteome</keyword>
<feature type="transmembrane region" description="Helical" evidence="27">
    <location>
        <begin position="491"/>
        <end position="509"/>
    </location>
</feature>
<evidence type="ECO:0000256" key="9">
    <source>
        <dbReference type="ARBA" id="ARBA00022692"/>
    </source>
</evidence>
<evidence type="ECO:0000256" key="1">
    <source>
        <dbReference type="ARBA" id="ARBA00004166"/>
    </source>
</evidence>
<keyword evidence="21" id="KW-0968">Cytoplasmic vesicle</keyword>
<evidence type="ECO:0000256" key="15">
    <source>
        <dbReference type="ARBA" id="ARBA00022989"/>
    </source>
</evidence>
<evidence type="ECO:0000256" key="13">
    <source>
        <dbReference type="ARBA" id="ARBA00022837"/>
    </source>
</evidence>
<feature type="compositionally biased region" description="Gly residues" evidence="26">
    <location>
        <begin position="762"/>
        <end position="781"/>
    </location>
</feature>
<dbReference type="AlphaFoldDB" id="A0AAD9BJ75"/>
<dbReference type="Gene3D" id="1.10.220.10">
    <property type="entry name" value="Annexin"/>
    <property type="match status" value="4"/>
</dbReference>
<feature type="transmembrane region" description="Helical" evidence="27">
    <location>
        <begin position="529"/>
        <end position="549"/>
    </location>
</feature>
<evidence type="ECO:0000256" key="7">
    <source>
        <dbReference type="ARBA" id="ARBA00022448"/>
    </source>
</evidence>
<evidence type="ECO:0000256" key="21">
    <source>
        <dbReference type="ARBA" id="ARBA00023329"/>
    </source>
</evidence>
<evidence type="ECO:0000256" key="25">
    <source>
        <dbReference type="RuleBase" id="RU369017"/>
    </source>
</evidence>
<evidence type="ECO:0000256" key="5">
    <source>
        <dbReference type="ARBA" id="ARBA00007831"/>
    </source>
</evidence>
<dbReference type="InterPro" id="IPR018502">
    <property type="entry name" value="Annexin_repeat"/>
</dbReference>
<evidence type="ECO:0000256" key="27">
    <source>
        <dbReference type="SAM" id="Phobius"/>
    </source>
</evidence>
<dbReference type="EMBL" id="JASDAP010000022">
    <property type="protein sequence ID" value="KAK1883659.1"/>
    <property type="molecule type" value="Genomic_DNA"/>
</dbReference>
<dbReference type="InterPro" id="IPR018252">
    <property type="entry name" value="Annexin_repeat_CS"/>
</dbReference>
<feature type="transmembrane region" description="Helical" evidence="27">
    <location>
        <begin position="668"/>
        <end position="692"/>
    </location>
</feature>
<dbReference type="InterPro" id="IPR027469">
    <property type="entry name" value="Cation_efflux_TMD_sf"/>
</dbReference>
<dbReference type="GO" id="GO:1904257">
    <property type="term" value="P:zinc ion import into Golgi lumen"/>
    <property type="evidence" value="ECO:0007669"/>
    <property type="project" value="TreeGrafter"/>
</dbReference>
<sequence>MLKYILSLTEVDNDVIIAVLVKRSNEQRQKIKVVYEASTGKSLEKALKSALRSDLEDVSLALLMDPPHFDAYLLRKATKGFGTHEHVLVEVLATRSNQEIREIKRVFKEEYQEELEEVIKEETSGDFTTALLALLKAQKDESVEIDHDLARKDAEILFEAGENTKGTDVSAFIDILSKRSGPQLTKTFQHYAAVSDISLPKALDLELNGDIEECLIDIAKRFAFYLLSVYTSATFSQGYGTCEDTLIRVMVSRSEVDLKKIIEEYRAMYDVSLQEAILWIKLLKHAVFSCIISLLGFFGLTLCGPLRTLLLFEHSDVVVIALLGVLFTSTGGGPSKTRGAALFIIAVICLLLFDNDDLMAKMAEHPEGHHDSALTHFLYTAIAFLGVADHKGGVVLLVASLCLKVAFHTASRKLSVEIGGAKRLYALDNLVSAVVLLPWVIVLSATTESKVESWSSLILPFGMIILSVMILEFYVEAICNTKMETPRCARYGAIALFLSALLLANFWTHPLTDQLRSMSKPPQQVSTEHVLSGGVIVSAIFFIMSSSILSSPSRKGQKGTLVGYSPEGTPLYNFMGDALQHTSQSIPRFIKDSLKQILEEYDSRQIFYFLCLNLAFTFVELFYGVWTNSLGLISDGFHMLFDCSALVLGLFAALMTRWKATRIFSYGFGRVEILSGFINGLFLMVIAFFVFVESVTRVLDPPNINTDMLTPVSVGGLLVNLVGICAFSHAHSHGGKSCSSHEEKSHSHHGHSHSEHGHSHGGHGNSHGGHGGHGNSHGSGGGGMNANMRGVYLHVLADTLGSVGVIVSTILIRQFGWLIADPICSLFIAVLIFLSVIPLLKDACEVLLLRIPQENEKELTSALEKIEKIEGVLSYRDAHFWRHSANMVAGTIHLQIMADVVEQRIVQQVTAILKDAGVNNLSVQVEKEAYFQHMSGLSTGFHEVLAMTQQMESIKYLNDGTLIM</sequence>
<organism evidence="29 30">
    <name type="scientific">Dissostichus eleginoides</name>
    <name type="common">Patagonian toothfish</name>
    <name type="synonym">Dissostichus amissus</name>
    <dbReference type="NCBI Taxonomy" id="100907"/>
    <lineage>
        <taxon>Eukaryota</taxon>
        <taxon>Metazoa</taxon>
        <taxon>Chordata</taxon>
        <taxon>Craniata</taxon>
        <taxon>Vertebrata</taxon>
        <taxon>Euteleostomi</taxon>
        <taxon>Actinopterygii</taxon>
        <taxon>Neopterygii</taxon>
        <taxon>Teleostei</taxon>
        <taxon>Neoteleostei</taxon>
        <taxon>Acanthomorphata</taxon>
        <taxon>Eupercaria</taxon>
        <taxon>Perciformes</taxon>
        <taxon>Notothenioidei</taxon>
        <taxon>Nototheniidae</taxon>
        <taxon>Dissostichus</taxon>
    </lineage>
</organism>
<evidence type="ECO:0000256" key="3">
    <source>
        <dbReference type="ARBA" id="ARBA00004557"/>
    </source>
</evidence>
<evidence type="ECO:0000256" key="6">
    <source>
        <dbReference type="ARBA" id="ARBA00008873"/>
    </source>
</evidence>
<comment type="subunit">
    <text evidence="22">Heterodimer with SLC30A6/ZNT6; form a functional zinc ion transmembrane transporter.</text>
</comment>
<comment type="function">
    <text evidence="25">Functions as a zinc transporter.</text>
</comment>
<evidence type="ECO:0000256" key="10">
    <source>
        <dbReference type="ARBA" id="ARBA00022723"/>
    </source>
</evidence>
<evidence type="ECO:0000256" key="11">
    <source>
        <dbReference type="ARBA" id="ARBA00022737"/>
    </source>
</evidence>
<evidence type="ECO:0000256" key="16">
    <source>
        <dbReference type="ARBA" id="ARBA00023034"/>
    </source>
</evidence>
<evidence type="ECO:0000256" key="23">
    <source>
        <dbReference type="ARBA" id="ARBA00048349"/>
    </source>
</evidence>
<comment type="catalytic activity">
    <reaction evidence="23">
        <text>Zn(2+)(in) + 2 H(+)(out) = Zn(2+)(out) + 2 H(+)(in)</text>
        <dbReference type="Rhea" id="RHEA:72627"/>
        <dbReference type="ChEBI" id="CHEBI:15378"/>
        <dbReference type="ChEBI" id="CHEBI:29105"/>
    </reaction>
</comment>
<evidence type="ECO:0000256" key="18">
    <source>
        <dbReference type="ARBA" id="ARBA00023136"/>
    </source>
</evidence>
<dbReference type="SMART" id="SM00335">
    <property type="entry name" value="ANX"/>
    <property type="match status" value="4"/>
</dbReference>
<dbReference type="SUPFAM" id="SSF161111">
    <property type="entry name" value="Cation efflux protein transmembrane domain-like"/>
    <property type="match status" value="1"/>
</dbReference>
<dbReference type="Gene3D" id="1.20.1510.10">
    <property type="entry name" value="Cation efflux protein transmembrane domain"/>
    <property type="match status" value="1"/>
</dbReference>
<evidence type="ECO:0000313" key="29">
    <source>
        <dbReference type="EMBL" id="KAK1883659.1"/>
    </source>
</evidence>
<keyword evidence="20 24" id="KW-0111">Calcium/phospholipid-binding</keyword>
<feature type="transmembrane region" description="Helical" evidence="27">
    <location>
        <begin position="282"/>
        <end position="302"/>
    </location>
</feature>
<keyword evidence="9 27" id="KW-0812">Transmembrane</keyword>
<dbReference type="GO" id="GO:0005385">
    <property type="term" value="F:zinc ion transmembrane transporter activity"/>
    <property type="evidence" value="ECO:0007669"/>
    <property type="project" value="UniProtKB-UniRule"/>
</dbReference>
<feature type="transmembrane region" description="Helical" evidence="27">
    <location>
        <begin position="818"/>
        <end position="840"/>
    </location>
</feature>
<feature type="transmembrane region" description="Helical" evidence="27">
    <location>
        <begin position="424"/>
        <end position="445"/>
    </location>
</feature>
<evidence type="ECO:0000313" key="30">
    <source>
        <dbReference type="Proteomes" id="UP001228049"/>
    </source>
</evidence>
<keyword evidence="18 27" id="KW-0472">Membrane</keyword>
<keyword evidence="12" id="KW-0862">Zinc</keyword>
<dbReference type="InterPro" id="IPR002524">
    <property type="entry name" value="Cation_efflux"/>
</dbReference>
<dbReference type="FunFam" id="1.10.220.10:FF:000002">
    <property type="entry name" value="Annexin"/>
    <property type="match status" value="1"/>
</dbReference>
<dbReference type="GO" id="GO:0005509">
    <property type="term" value="F:calcium ion binding"/>
    <property type="evidence" value="ECO:0007669"/>
    <property type="project" value="InterPro"/>
</dbReference>
<dbReference type="PANTHER" id="PTHR45755:SF1">
    <property type="entry name" value="PROTON-COUPLED ZINC ANTIPORTER SLC30A5"/>
    <property type="match status" value="1"/>
</dbReference>
<keyword evidence="17 25" id="KW-0406">Ion transport</keyword>
<name>A0AAD9BJ75_DISEL</name>
<dbReference type="SUPFAM" id="SSF47874">
    <property type="entry name" value="Annexin"/>
    <property type="match status" value="1"/>
</dbReference>
<feature type="transmembrane region" description="Helical" evidence="27">
    <location>
        <begin position="339"/>
        <end position="356"/>
    </location>
</feature>
<comment type="domain">
    <text evidence="24">A pair of annexin repeats may form one binding site for calcium and phospholipid.</text>
</comment>
<evidence type="ECO:0000256" key="19">
    <source>
        <dbReference type="ARBA" id="ARBA00023216"/>
    </source>
</evidence>
<comment type="subcellular location">
    <subcellularLocation>
        <location evidence="3">Cytoplasmic vesicle</location>
        <location evidence="3">COPII-coated vesicle membrane</location>
        <topology evidence="3">Multi-pass membrane protein</topology>
    </subcellularLocation>
    <subcellularLocation>
        <location evidence="4">Cytoplasmic vesicle</location>
        <location evidence="4">Secretory vesicle membrane</location>
        <topology evidence="4">Multi-pass membrane protein</topology>
    </subcellularLocation>
    <subcellularLocation>
        <location evidence="2">Golgi apparatus</location>
        <location evidence="2">Golgi stack membrane</location>
        <topology evidence="2">Multi-pass membrane protein</topology>
    </subcellularLocation>
    <subcellularLocation>
        <location evidence="1 25">Golgi apparatus</location>
        <location evidence="1 25">trans-Golgi network membrane</location>
        <topology evidence="1 25">Multi-pass membrane protein</topology>
    </subcellularLocation>
</comment>
<feature type="transmembrane region" description="Helical" evidence="27">
    <location>
        <begin position="457"/>
        <end position="479"/>
    </location>
</feature>
<evidence type="ECO:0000256" key="26">
    <source>
        <dbReference type="SAM" id="MobiDB-lite"/>
    </source>
</evidence>
<dbReference type="GO" id="GO:0006882">
    <property type="term" value="P:intracellular zinc ion homeostasis"/>
    <property type="evidence" value="ECO:0007669"/>
    <property type="project" value="InterPro"/>
</dbReference>
<comment type="caution">
    <text evidence="29">The sequence shown here is derived from an EMBL/GenBank/DDBJ whole genome shotgun (WGS) entry which is preliminary data.</text>
</comment>
<feature type="transmembrane region" description="Helical" evidence="27">
    <location>
        <begin position="606"/>
        <end position="625"/>
    </location>
</feature>
<evidence type="ECO:0000256" key="14">
    <source>
        <dbReference type="ARBA" id="ARBA00022906"/>
    </source>
</evidence>
<comment type="similarity">
    <text evidence="6 25">Belongs to the cation diffusion facilitator (CDF) transporter (TC 2.A.4) family. SLC30A subfamily.</text>
</comment>
<evidence type="ECO:0000256" key="8">
    <source>
        <dbReference type="ARBA" id="ARBA00022449"/>
    </source>
</evidence>
<dbReference type="InterPro" id="IPR037104">
    <property type="entry name" value="Annexin_sf"/>
</dbReference>